<name>A0ABQ8V0D7_9AGAR</name>
<sequence length="113" mass="12875">MKFSKWFRLGAYWLNVAFTLTTTTWFLKFNQFYLQLAPEVDNNGRIEVEREGLRMEDEDVKFKDVEDGGAEKILSEGSVFPNAGLIASPSDHSNSQYPTRPHPDPIPSLSQHA</sequence>
<feature type="transmembrane region" description="Helical" evidence="2">
    <location>
        <begin position="6"/>
        <end position="27"/>
    </location>
</feature>
<evidence type="ECO:0000313" key="4">
    <source>
        <dbReference type="EMBL" id="KAJ4493363.1"/>
    </source>
</evidence>
<dbReference type="EMBL" id="JANVFT010000035">
    <property type="protein sequence ID" value="KAJ4493363.1"/>
    <property type="molecule type" value="Genomic_DNA"/>
</dbReference>
<evidence type="ECO:0000256" key="1">
    <source>
        <dbReference type="SAM" id="MobiDB-lite"/>
    </source>
</evidence>
<proteinExistence type="predicted"/>
<dbReference type="EMBL" id="JANVFT010000103">
    <property type="protein sequence ID" value="KAJ4468010.1"/>
    <property type="molecule type" value="Genomic_DNA"/>
</dbReference>
<evidence type="ECO:0000313" key="3">
    <source>
        <dbReference type="EMBL" id="KAJ4468010.1"/>
    </source>
</evidence>
<keyword evidence="5" id="KW-1185">Reference proteome</keyword>
<dbReference type="Proteomes" id="UP001150217">
    <property type="component" value="Unassembled WGS sequence"/>
</dbReference>
<keyword evidence="2" id="KW-0812">Transmembrane</keyword>
<feature type="region of interest" description="Disordered" evidence="1">
    <location>
        <begin position="83"/>
        <end position="113"/>
    </location>
</feature>
<organism evidence="3 5">
    <name type="scientific">Lentinula lateritia</name>
    <dbReference type="NCBI Taxonomy" id="40482"/>
    <lineage>
        <taxon>Eukaryota</taxon>
        <taxon>Fungi</taxon>
        <taxon>Dikarya</taxon>
        <taxon>Basidiomycota</taxon>
        <taxon>Agaricomycotina</taxon>
        <taxon>Agaricomycetes</taxon>
        <taxon>Agaricomycetidae</taxon>
        <taxon>Agaricales</taxon>
        <taxon>Marasmiineae</taxon>
        <taxon>Omphalotaceae</taxon>
        <taxon>Lentinula</taxon>
    </lineage>
</organism>
<protein>
    <submittedName>
        <fullName evidence="3">Uncharacterized protein</fullName>
    </submittedName>
</protein>
<keyword evidence="2" id="KW-1133">Transmembrane helix</keyword>
<keyword evidence="2" id="KW-0472">Membrane</keyword>
<gene>
    <name evidence="4" type="ORF">C8R41DRAFT_919575</name>
    <name evidence="3" type="ORF">C8R41DRAFT_925511</name>
</gene>
<accession>A0ABQ8V0D7</accession>
<comment type="caution">
    <text evidence="3">The sequence shown here is derived from an EMBL/GenBank/DDBJ whole genome shotgun (WGS) entry which is preliminary data.</text>
</comment>
<evidence type="ECO:0000313" key="5">
    <source>
        <dbReference type="Proteomes" id="UP001150217"/>
    </source>
</evidence>
<evidence type="ECO:0000256" key="2">
    <source>
        <dbReference type="SAM" id="Phobius"/>
    </source>
</evidence>
<reference evidence="3" key="1">
    <citation type="submission" date="2022-08" db="EMBL/GenBank/DDBJ databases">
        <title>A Global Phylogenomic Analysis of the Shiitake Genus Lentinula.</title>
        <authorList>
            <consortium name="DOE Joint Genome Institute"/>
            <person name="Sierra-Patev S."/>
            <person name="Min B."/>
            <person name="Naranjo-Ortiz M."/>
            <person name="Looney B."/>
            <person name="Konkel Z."/>
            <person name="Slot J.C."/>
            <person name="Sakamoto Y."/>
            <person name="Steenwyk J.L."/>
            <person name="Rokas A."/>
            <person name="Carro J."/>
            <person name="Camarero S."/>
            <person name="Ferreira P."/>
            <person name="Molpeceres G."/>
            <person name="Ruiz-Duenas F.J."/>
            <person name="Serrano A."/>
            <person name="Henrissat B."/>
            <person name="Drula E."/>
            <person name="Hughes K.W."/>
            <person name="Mata J.L."/>
            <person name="Ishikawa N.K."/>
            <person name="Vargas-Isla R."/>
            <person name="Ushijima S."/>
            <person name="Smith C.A."/>
            <person name="Ahrendt S."/>
            <person name="Andreopoulos W."/>
            <person name="He G."/>
            <person name="Labutti K."/>
            <person name="Lipzen A."/>
            <person name="Ng V."/>
            <person name="Riley R."/>
            <person name="Sandor L."/>
            <person name="Barry K."/>
            <person name="Martinez A.T."/>
            <person name="Xiao Y."/>
            <person name="Gibbons J.G."/>
            <person name="Terashima K."/>
            <person name="Grigoriev I.V."/>
            <person name="Hibbett D.S."/>
        </authorList>
    </citation>
    <scope>NUCLEOTIDE SEQUENCE</scope>
    <source>
        <strain evidence="3">RHP3577 ss4</strain>
    </source>
</reference>